<dbReference type="Pfam" id="PF00392">
    <property type="entry name" value="GntR"/>
    <property type="match status" value="1"/>
</dbReference>
<dbReference type="CDD" id="cd07377">
    <property type="entry name" value="WHTH_GntR"/>
    <property type="match status" value="1"/>
</dbReference>
<dbReference type="EMBL" id="JAUOTP010000003">
    <property type="protein sequence ID" value="MDO6414446.1"/>
    <property type="molecule type" value="Genomic_DNA"/>
</dbReference>
<dbReference type="Pfam" id="PF07729">
    <property type="entry name" value="FCD"/>
    <property type="match status" value="1"/>
</dbReference>
<dbReference type="PRINTS" id="PR00035">
    <property type="entry name" value="HTHGNTR"/>
</dbReference>
<dbReference type="SMART" id="SM00895">
    <property type="entry name" value="FCD"/>
    <property type="match status" value="1"/>
</dbReference>
<dbReference type="PROSITE" id="PS50949">
    <property type="entry name" value="HTH_GNTR"/>
    <property type="match status" value="1"/>
</dbReference>
<protein>
    <submittedName>
        <fullName evidence="6">GntR family transcriptional regulator</fullName>
    </submittedName>
</protein>
<gene>
    <name evidence="6" type="ORF">Q4F19_08650</name>
</gene>
<keyword evidence="3" id="KW-0804">Transcription</keyword>
<evidence type="ECO:0000313" key="7">
    <source>
        <dbReference type="Proteomes" id="UP001169764"/>
    </source>
</evidence>
<dbReference type="SUPFAM" id="SSF48008">
    <property type="entry name" value="GntR ligand-binding domain-like"/>
    <property type="match status" value="1"/>
</dbReference>
<feature type="domain" description="HTH gntR-type" evidence="5">
    <location>
        <begin position="13"/>
        <end position="80"/>
    </location>
</feature>
<dbReference type="Proteomes" id="UP001169764">
    <property type="component" value="Unassembled WGS sequence"/>
</dbReference>
<evidence type="ECO:0000313" key="6">
    <source>
        <dbReference type="EMBL" id="MDO6414446.1"/>
    </source>
</evidence>
<dbReference type="Gene3D" id="1.20.120.530">
    <property type="entry name" value="GntR ligand-binding domain-like"/>
    <property type="match status" value="1"/>
</dbReference>
<sequence length="260" mass="28642">MTGVDAAPGNAADLLSDRIRNALTDAIAAGDYGPGASLDEQALADRYGVSRTPVREALRQLSVAGLVKIRPRRGAVVAPVTIERIMEMFEATAEIEALCARLATHRMTPLERSAMLRIHTAAEEAARAGDLDQYDARNRHFHEALYQGTHNQFLAEQAMAIRERLGAYRRTQLRQDGRLARSHSEHGVLIQAIMRGDGDEAAKWMRAHLLNASGALLDYFDHGASPVSDAREAPQQNEPVRLDEDAEQAPPPRERRARKA</sequence>
<keyword evidence="7" id="KW-1185">Reference proteome</keyword>
<keyword evidence="1" id="KW-0805">Transcription regulation</keyword>
<dbReference type="InterPro" id="IPR036390">
    <property type="entry name" value="WH_DNA-bd_sf"/>
</dbReference>
<dbReference type="InterPro" id="IPR036388">
    <property type="entry name" value="WH-like_DNA-bd_sf"/>
</dbReference>
<evidence type="ECO:0000259" key="5">
    <source>
        <dbReference type="PROSITE" id="PS50949"/>
    </source>
</evidence>
<dbReference type="SUPFAM" id="SSF46785">
    <property type="entry name" value="Winged helix' DNA-binding domain"/>
    <property type="match status" value="1"/>
</dbReference>
<keyword evidence="2" id="KW-0238">DNA-binding</keyword>
<dbReference type="InterPro" id="IPR011711">
    <property type="entry name" value="GntR_C"/>
</dbReference>
<evidence type="ECO:0000256" key="2">
    <source>
        <dbReference type="ARBA" id="ARBA00023125"/>
    </source>
</evidence>
<dbReference type="PANTHER" id="PTHR43537">
    <property type="entry name" value="TRANSCRIPTIONAL REGULATOR, GNTR FAMILY"/>
    <property type="match status" value="1"/>
</dbReference>
<accession>A0ABT8Y7Z7</accession>
<dbReference type="Gene3D" id="1.10.10.10">
    <property type="entry name" value="Winged helix-like DNA-binding domain superfamily/Winged helix DNA-binding domain"/>
    <property type="match status" value="1"/>
</dbReference>
<evidence type="ECO:0000256" key="1">
    <source>
        <dbReference type="ARBA" id="ARBA00023015"/>
    </source>
</evidence>
<dbReference type="InterPro" id="IPR000524">
    <property type="entry name" value="Tscrpt_reg_HTH_GntR"/>
</dbReference>
<dbReference type="SMART" id="SM00345">
    <property type="entry name" value="HTH_GNTR"/>
    <property type="match status" value="1"/>
</dbReference>
<organism evidence="6 7">
    <name type="scientific">Sphingomonas natans</name>
    <dbReference type="NCBI Taxonomy" id="3063330"/>
    <lineage>
        <taxon>Bacteria</taxon>
        <taxon>Pseudomonadati</taxon>
        <taxon>Pseudomonadota</taxon>
        <taxon>Alphaproteobacteria</taxon>
        <taxon>Sphingomonadales</taxon>
        <taxon>Sphingomonadaceae</taxon>
        <taxon>Sphingomonas</taxon>
    </lineage>
</organism>
<dbReference type="InterPro" id="IPR008920">
    <property type="entry name" value="TF_FadR/GntR_C"/>
</dbReference>
<reference evidence="6" key="1">
    <citation type="submission" date="2023-07" db="EMBL/GenBank/DDBJ databases">
        <authorList>
            <person name="Kim M."/>
        </authorList>
    </citation>
    <scope>NUCLEOTIDE SEQUENCE</scope>
    <source>
        <strain evidence="6">BIUV-7</strain>
    </source>
</reference>
<feature type="region of interest" description="Disordered" evidence="4">
    <location>
        <begin position="223"/>
        <end position="260"/>
    </location>
</feature>
<proteinExistence type="predicted"/>
<comment type="caution">
    <text evidence="6">The sequence shown here is derived from an EMBL/GenBank/DDBJ whole genome shotgun (WGS) entry which is preliminary data.</text>
</comment>
<name>A0ABT8Y7Z7_9SPHN</name>
<evidence type="ECO:0000256" key="3">
    <source>
        <dbReference type="ARBA" id="ARBA00023163"/>
    </source>
</evidence>
<dbReference type="PANTHER" id="PTHR43537:SF49">
    <property type="entry name" value="TRANSCRIPTIONAL REGULATORY PROTEIN"/>
    <property type="match status" value="1"/>
</dbReference>
<evidence type="ECO:0000256" key="4">
    <source>
        <dbReference type="SAM" id="MobiDB-lite"/>
    </source>
</evidence>
<dbReference type="RefSeq" id="WP_303541606.1">
    <property type="nucleotide sequence ID" value="NZ_JAUOTP010000003.1"/>
</dbReference>